<reference evidence="1 2" key="1">
    <citation type="submission" date="2023-03" db="EMBL/GenBank/DDBJ databases">
        <title>Description of Hydrogenimonas sp. ISO32.</title>
        <authorList>
            <person name="Mino S."/>
            <person name="Fukazawa S."/>
            <person name="Sawabe T."/>
        </authorList>
    </citation>
    <scope>NUCLEOTIDE SEQUENCE [LARGE SCALE GENOMIC DNA]</scope>
    <source>
        <strain evidence="1 2">ISO32</strain>
    </source>
</reference>
<name>A0ABM8FI66_9BACT</name>
<evidence type="ECO:0000313" key="2">
    <source>
        <dbReference type="Proteomes" id="UP001321445"/>
    </source>
</evidence>
<evidence type="ECO:0000313" key="1">
    <source>
        <dbReference type="EMBL" id="BDY11974.1"/>
    </source>
</evidence>
<dbReference type="EMBL" id="AP027370">
    <property type="protein sequence ID" value="BDY11974.1"/>
    <property type="molecule type" value="Genomic_DNA"/>
</dbReference>
<keyword evidence="2" id="KW-1185">Reference proteome</keyword>
<accession>A0ABM8FI66</accession>
<sequence>MPLRTRILEEGMPGDILFVQGDFGATCAMARWASSRGLVPVYATTKRRAIEKVEGDRVTTTRVFEHVRFRVYETIE</sequence>
<dbReference type="Proteomes" id="UP001321445">
    <property type="component" value="Chromosome"/>
</dbReference>
<dbReference type="NCBIfam" id="NF040559">
    <property type="entry name" value="CAS_Csx20"/>
    <property type="match status" value="1"/>
</dbReference>
<organism evidence="1 2">
    <name type="scientific">Hydrogenimonas cancrithermarum</name>
    <dbReference type="NCBI Taxonomy" id="2993563"/>
    <lineage>
        <taxon>Bacteria</taxon>
        <taxon>Pseudomonadati</taxon>
        <taxon>Campylobacterota</taxon>
        <taxon>Epsilonproteobacteria</taxon>
        <taxon>Campylobacterales</taxon>
        <taxon>Hydrogenimonadaceae</taxon>
        <taxon>Hydrogenimonas</taxon>
    </lineage>
</organism>
<proteinExistence type="predicted"/>
<protein>
    <submittedName>
        <fullName evidence="1">Uncharacterized protein</fullName>
    </submittedName>
</protein>
<dbReference type="InterPro" id="IPR049811">
    <property type="entry name" value="MJ1673-like_dom"/>
</dbReference>
<gene>
    <name evidence="1" type="ORF">HCR_02860</name>
</gene>